<dbReference type="FunFam" id="3.40.50.1010:FF:000025">
    <property type="entry name" value="DNA repair protein RAD2"/>
    <property type="match status" value="1"/>
</dbReference>
<dbReference type="Proteomes" id="UP000002605">
    <property type="component" value="Chromosome 4"/>
</dbReference>
<dbReference type="VEuPathDB" id="FungiDB:CD36_43380"/>
<dbReference type="KEGG" id="cdu:CD36_43380"/>
<reference evidence="18 19" key="1">
    <citation type="journal article" date="2009" name="Genome Res.">
        <title>Comparative genomics of the fungal pathogens Candida dubliniensis and Candida albicans.</title>
        <authorList>
            <person name="Jackson A.P."/>
            <person name="Gamble J.A."/>
            <person name="Yeomans T."/>
            <person name="Moran G.P."/>
            <person name="Saunders D."/>
            <person name="Harris D."/>
            <person name="Aslett M."/>
            <person name="Barrell J.F."/>
            <person name="Butler G."/>
            <person name="Citiulo F."/>
            <person name="Coleman D.C."/>
            <person name="de Groot P.W.J."/>
            <person name="Goodwin T.J."/>
            <person name="Quail M.A."/>
            <person name="McQuillan J."/>
            <person name="Munro C.A."/>
            <person name="Pain A."/>
            <person name="Poulter R.T."/>
            <person name="Rajandream M.A."/>
            <person name="Renauld H."/>
            <person name="Spiering M.J."/>
            <person name="Tivey A."/>
            <person name="Gow N.A.R."/>
            <person name="Barrell B."/>
            <person name="Sullivan D.J."/>
            <person name="Berriman M."/>
        </authorList>
    </citation>
    <scope>NUCLEOTIDE SEQUENCE [LARGE SCALE GENOMIC DNA]</scope>
    <source>
        <strain evidence="19">CD36 / ATCC MYA-646 / CBS 7987 / NCPF 3949 / NRRL Y-17841</strain>
    </source>
</reference>
<dbReference type="GO" id="GO:0046872">
    <property type="term" value="F:metal ion binding"/>
    <property type="evidence" value="ECO:0007669"/>
    <property type="project" value="UniProtKB-KW"/>
</dbReference>
<dbReference type="GO" id="GO:0003697">
    <property type="term" value="F:single-stranded DNA binding"/>
    <property type="evidence" value="ECO:0007669"/>
    <property type="project" value="InterPro"/>
</dbReference>
<feature type="compositionally biased region" description="Basic and acidic residues" evidence="14">
    <location>
        <begin position="618"/>
        <end position="628"/>
    </location>
</feature>
<dbReference type="InterPro" id="IPR001044">
    <property type="entry name" value="XPG/Rad2_eukaryotes"/>
</dbReference>
<sequence>MGVHSLWKIIGPTARPVRLEALSRKKLAIDASIWIYQFLKAMRDKDGNSLPSSHIIGFFRRICKLLYFGILPIFVFDGGVPVLKKQTINNRRQRREKNSESRQETAQKLLAIQLQREAENALNRSKKLSSNNVNDDSGIGNDNVIYFEDLPINKSERESSTPSSIIYRKDDEYHLPDLKEFKVSKYDERIMPEEDLIEFYEDFDHVDGININEIDPKSKEFETLPIATQYMILSHLRLKSRLRMGYRKEQLEELFPNSMDFSKFQIQQVQRRNFYTQKLMDVTGMGADSTISKRLAGDKDRKYALVKNEDGWTLALEENSKDNPIHVDSDETEDITREVNSYKHDSGQDKKDEDSDSDFEDVPLEEIPETEEDKDYHRALIKSIYEQYNTEENIQGPTKVVNEFDEKELREAVEKSKIDYFELQAKETQQSGEEKFDWGSSMLFAPDTVKQDVSLHNEESINSVEHTGTQVNAVKSDEFKRIKNSDIKKDTSNNIGQSFLFNADPHRTGKIELRTKEETIFEPEESDSEEAITNNVQQSSDIEKPKKLESVKDQQKLPDWFQNEVSKTLNPHNVKFVNYNNYQIRNRNNQEEKDAGLVPWFEAKEILEQEQSDEQEQEPEKPDNANDDIKEINQEQMNVLIIEEKETVPPSPVEDVRKPAVMDYQFEEEDEEELVQQLRKEELDHESLKHQIKSSHAIPLTSLETRITDEQLLQEKFQKAKRDSDEVTEAMINDVQELLKRFGIPYITAPMEAEAQCAELFKIGLVDGIVTDDSDCFLFGGDKIYKNMFDQKQYVEFYLQDDLFNKMALTQHKLIELALLLGSDYTEGIKGIGPVQAMEILAEFGNLEKFKEWFDKHAKTVADKTELTKLQKSLLDRIKKGKLFLPDSFPDKVVEQAYISPEVDSDKTEFQWGVPDLDQIRSFLMYNLSWSQTEVDEVMVPLVQDMNKKKSEGRQSILNEFFPQEYIQSRKELNLGKRLKTAASKLKKRKHL</sequence>
<name>B9WG42_CANDC</name>
<dbReference type="Pfam" id="PF00752">
    <property type="entry name" value="XPG_N"/>
    <property type="match status" value="1"/>
</dbReference>
<comment type="cofactor">
    <cofactor evidence="1">
        <name>Mg(2+)</name>
        <dbReference type="ChEBI" id="CHEBI:18420"/>
    </cofactor>
</comment>
<accession>B9WG42</accession>
<dbReference type="InterPro" id="IPR019974">
    <property type="entry name" value="XPG_CS"/>
</dbReference>
<dbReference type="SMART" id="SM00484">
    <property type="entry name" value="XPGI"/>
    <property type="match status" value="1"/>
</dbReference>
<dbReference type="eggNOG" id="KOG2520">
    <property type="taxonomic scope" value="Eukaryota"/>
</dbReference>
<dbReference type="GO" id="GO:0004520">
    <property type="term" value="F:DNA endonuclease activity"/>
    <property type="evidence" value="ECO:0007669"/>
    <property type="project" value="TreeGrafter"/>
</dbReference>
<evidence type="ECO:0000256" key="4">
    <source>
        <dbReference type="ARBA" id="ARBA00022722"/>
    </source>
</evidence>
<keyword evidence="19" id="KW-1185">Reference proteome</keyword>
<dbReference type="InterPro" id="IPR036279">
    <property type="entry name" value="5-3_exonuclease_C_sf"/>
</dbReference>
<evidence type="ECO:0000256" key="2">
    <source>
        <dbReference type="ARBA" id="ARBA00004123"/>
    </source>
</evidence>
<proteinExistence type="inferred from homology"/>
<dbReference type="PRINTS" id="PR00066">
    <property type="entry name" value="XRODRMPGMNTG"/>
</dbReference>
<feature type="domain" description="XPG-I" evidence="15">
    <location>
        <begin position="740"/>
        <end position="809"/>
    </location>
</feature>
<evidence type="ECO:0000256" key="1">
    <source>
        <dbReference type="ARBA" id="ARBA00001946"/>
    </source>
</evidence>
<dbReference type="HOGENOM" id="CLU_003018_0_0_1"/>
<evidence type="ECO:0000256" key="3">
    <source>
        <dbReference type="ARBA" id="ARBA00005283"/>
    </source>
</evidence>
<dbReference type="InterPro" id="IPR006086">
    <property type="entry name" value="XPG-I_dom"/>
</dbReference>
<evidence type="ECO:0000256" key="9">
    <source>
        <dbReference type="ARBA" id="ARBA00022842"/>
    </source>
</evidence>
<keyword evidence="13" id="KW-0175">Coiled coil</keyword>
<keyword evidence="10" id="KW-0234">DNA repair</keyword>
<dbReference type="PANTHER" id="PTHR16171">
    <property type="entry name" value="DNA REPAIR PROTEIN COMPLEMENTING XP-G CELLS-RELATED"/>
    <property type="match status" value="1"/>
</dbReference>
<feature type="compositionally biased region" description="Acidic residues" evidence="14">
    <location>
        <begin position="354"/>
        <end position="373"/>
    </location>
</feature>
<dbReference type="CDD" id="cd09868">
    <property type="entry name" value="PIN_XPG_RAD2"/>
    <property type="match status" value="2"/>
</dbReference>
<evidence type="ECO:0000259" key="16">
    <source>
        <dbReference type="SMART" id="SM00485"/>
    </source>
</evidence>
<dbReference type="InterPro" id="IPR006085">
    <property type="entry name" value="XPG_DNA_repair_N"/>
</dbReference>
<dbReference type="Gene3D" id="3.40.50.1010">
    <property type="entry name" value="5'-nuclease"/>
    <property type="match status" value="2"/>
</dbReference>
<feature type="domain" description="XPG N-terminal" evidence="16">
    <location>
        <begin position="1"/>
        <end position="98"/>
    </location>
</feature>
<dbReference type="Pfam" id="PF00867">
    <property type="entry name" value="XPG_I"/>
    <property type="match status" value="1"/>
</dbReference>
<evidence type="ECO:0000256" key="7">
    <source>
        <dbReference type="ARBA" id="ARBA00022763"/>
    </source>
</evidence>
<feature type="compositionally biased region" description="Polar residues" evidence="14">
    <location>
        <begin position="531"/>
        <end position="540"/>
    </location>
</feature>
<dbReference type="AlphaFoldDB" id="B9WG42"/>
<dbReference type="SMART" id="SM00485">
    <property type="entry name" value="XPGN"/>
    <property type="match status" value="1"/>
</dbReference>
<feature type="coiled-coil region" evidence="13">
    <location>
        <begin position="661"/>
        <end position="691"/>
    </location>
</feature>
<dbReference type="RefSeq" id="XP_002419996.1">
    <property type="nucleotide sequence ID" value="XM_002419951.1"/>
</dbReference>
<feature type="region of interest" description="Disordered" evidence="14">
    <location>
        <begin position="609"/>
        <end position="628"/>
    </location>
</feature>
<feature type="compositionally biased region" description="Acidic residues" evidence="14">
    <location>
        <begin position="521"/>
        <end position="530"/>
    </location>
</feature>
<dbReference type="PANTHER" id="PTHR16171:SF7">
    <property type="entry name" value="DNA REPAIR PROTEIN RAD2"/>
    <property type="match status" value="1"/>
</dbReference>
<evidence type="ECO:0000256" key="14">
    <source>
        <dbReference type="SAM" id="MobiDB-lite"/>
    </source>
</evidence>
<dbReference type="SUPFAM" id="SSF88723">
    <property type="entry name" value="PIN domain-like"/>
    <property type="match status" value="1"/>
</dbReference>
<comment type="similarity">
    <text evidence="3">Belongs to the XPG/RAD2 endonuclease family. XPG subfamily.</text>
</comment>
<dbReference type="FunFam" id="1.10.150.20:FF:000057">
    <property type="entry name" value="RAD2p Single-stranded DNA endonuclease"/>
    <property type="match status" value="1"/>
</dbReference>
<evidence type="ECO:0000256" key="6">
    <source>
        <dbReference type="ARBA" id="ARBA00022759"/>
    </source>
</evidence>
<organism evidence="18 19">
    <name type="scientific">Candida dubliniensis (strain CD36 / ATCC MYA-646 / CBS 7987 / NCPF 3949 / NRRL Y-17841)</name>
    <name type="common">Yeast</name>
    <dbReference type="NCBI Taxonomy" id="573826"/>
    <lineage>
        <taxon>Eukaryota</taxon>
        <taxon>Fungi</taxon>
        <taxon>Dikarya</taxon>
        <taxon>Ascomycota</taxon>
        <taxon>Saccharomycotina</taxon>
        <taxon>Pichiomycetes</taxon>
        <taxon>Debaryomycetaceae</taxon>
        <taxon>Candida/Lodderomyces clade</taxon>
        <taxon>Candida</taxon>
    </lineage>
</organism>
<keyword evidence="4" id="KW-0540">Nuclease</keyword>
<dbReference type="GeneID" id="8047831"/>
<evidence type="ECO:0000259" key="15">
    <source>
        <dbReference type="SMART" id="SM00484"/>
    </source>
</evidence>
<keyword evidence="8" id="KW-0378">Hydrolase</keyword>
<evidence type="ECO:0000256" key="10">
    <source>
        <dbReference type="ARBA" id="ARBA00023204"/>
    </source>
</evidence>
<keyword evidence="6" id="KW-0255">Endonuclease</keyword>
<gene>
    <name evidence="17" type="ordered locus">Cd36_43380</name>
    <name evidence="18" type="ORF">CD36_43380</name>
</gene>
<evidence type="ECO:0000313" key="19">
    <source>
        <dbReference type="Proteomes" id="UP000002605"/>
    </source>
</evidence>
<dbReference type="OrthoDB" id="31113at2759"/>
<dbReference type="InterPro" id="IPR008918">
    <property type="entry name" value="HhH2"/>
</dbReference>
<protein>
    <submittedName>
        <fullName evidence="18">DNA-repair protein RAD2 orthologue, putative</fullName>
    </submittedName>
</protein>
<evidence type="ECO:0000313" key="18">
    <source>
        <dbReference type="EMBL" id="CAX42212.1"/>
    </source>
</evidence>
<evidence type="ECO:0000256" key="5">
    <source>
        <dbReference type="ARBA" id="ARBA00022723"/>
    </source>
</evidence>
<evidence type="ECO:0000256" key="13">
    <source>
        <dbReference type="SAM" id="Coils"/>
    </source>
</evidence>
<evidence type="ECO:0000256" key="11">
    <source>
        <dbReference type="ARBA" id="ARBA00023242"/>
    </source>
</evidence>
<evidence type="ECO:0000313" key="17">
    <source>
        <dbReference type="CGD" id="CAL0000166659"/>
    </source>
</evidence>
<dbReference type="Gene3D" id="1.10.150.20">
    <property type="entry name" value="5' to 3' exonuclease, C-terminal subdomain"/>
    <property type="match status" value="1"/>
</dbReference>
<dbReference type="EMBL" id="FM992691">
    <property type="protein sequence ID" value="CAX42212.1"/>
    <property type="molecule type" value="Genomic_DNA"/>
</dbReference>
<dbReference type="InterPro" id="IPR006084">
    <property type="entry name" value="XPG/Rad2"/>
</dbReference>
<dbReference type="SUPFAM" id="SSF47807">
    <property type="entry name" value="5' to 3' exonuclease, C-terminal subdomain"/>
    <property type="match status" value="1"/>
</dbReference>
<dbReference type="PRINTS" id="PR00853">
    <property type="entry name" value="XPGRADSUPER"/>
</dbReference>
<dbReference type="CDD" id="cd09904">
    <property type="entry name" value="H3TH_XPG"/>
    <property type="match status" value="1"/>
</dbReference>
<keyword evidence="9" id="KW-0460">Magnesium</keyword>
<dbReference type="GO" id="GO:0005634">
    <property type="term" value="C:nucleus"/>
    <property type="evidence" value="ECO:0007669"/>
    <property type="project" value="UniProtKB-SubCell"/>
</dbReference>
<evidence type="ECO:0000256" key="12">
    <source>
        <dbReference type="ARBA" id="ARBA00053135"/>
    </source>
</evidence>
<dbReference type="GO" id="GO:0006289">
    <property type="term" value="P:nucleotide-excision repair"/>
    <property type="evidence" value="ECO:0007669"/>
    <property type="project" value="InterPro"/>
</dbReference>
<feature type="compositionally biased region" description="Basic and acidic residues" evidence="14">
    <location>
        <begin position="339"/>
        <end position="353"/>
    </location>
</feature>
<comment type="function">
    <text evidence="12">Single-stranded DNA endonuclease involved in excision repair of DNA damaged with UV light, bulky adducts, or cross-linking agents. Essential for the incision step of excision-repair.</text>
</comment>
<dbReference type="PROSITE" id="PS00842">
    <property type="entry name" value="XPG_2"/>
    <property type="match status" value="1"/>
</dbReference>
<keyword evidence="11" id="KW-0539">Nucleus</keyword>
<feature type="region of interest" description="Disordered" evidence="14">
    <location>
        <begin position="521"/>
        <end position="547"/>
    </location>
</feature>
<evidence type="ECO:0000256" key="8">
    <source>
        <dbReference type="ARBA" id="ARBA00022801"/>
    </source>
</evidence>
<comment type="subcellular location">
    <subcellularLocation>
        <location evidence="2">Nucleus</location>
    </subcellularLocation>
</comment>
<dbReference type="GO" id="GO:0016788">
    <property type="term" value="F:hydrolase activity, acting on ester bonds"/>
    <property type="evidence" value="ECO:0007669"/>
    <property type="project" value="InterPro"/>
</dbReference>
<dbReference type="InterPro" id="IPR029060">
    <property type="entry name" value="PIN-like_dom_sf"/>
</dbReference>
<keyword evidence="5" id="KW-0479">Metal-binding</keyword>
<dbReference type="SMART" id="SM00279">
    <property type="entry name" value="HhH2"/>
    <property type="match status" value="1"/>
</dbReference>
<dbReference type="FunFam" id="3.40.50.1010:FF:000046">
    <property type="entry name" value="RAD2p Single-stranded DNA endonuclease"/>
    <property type="match status" value="1"/>
</dbReference>
<keyword evidence="7" id="KW-0227">DNA damage</keyword>
<feature type="region of interest" description="Disordered" evidence="14">
    <location>
        <begin position="339"/>
        <end position="375"/>
    </location>
</feature>
<dbReference type="CGD" id="CAL0000166659">
    <property type="gene designation" value="Cd36_43380"/>
</dbReference>